<dbReference type="Proteomes" id="UP000254326">
    <property type="component" value="Unassembled WGS sequence"/>
</dbReference>
<name>A0A370UCZ6_9GAMM</name>
<evidence type="ECO:0000313" key="3">
    <source>
        <dbReference type="EMBL" id="RDL45667.1"/>
    </source>
</evidence>
<dbReference type="PANTHER" id="PTHR11895">
    <property type="entry name" value="TRANSAMIDASE"/>
    <property type="match status" value="1"/>
</dbReference>
<dbReference type="Pfam" id="PF01425">
    <property type="entry name" value="Amidase"/>
    <property type="match status" value="1"/>
</dbReference>
<dbReference type="InterPro" id="IPR000120">
    <property type="entry name" value="Amidase"/>
</dbReference>
<protein>
    <submittedName>
        <fullName evidence="3">Amidase</fullName>
    </submittedName>
</protein>
<dbReference type="EMBL" id="QKRA01000001">
    <property type="protein sequence ID" value="RDL45667.1"/>
    <property type="molecule type" value="Genomic_DNA"/>
</dbReference>
<gene>
    <name evidence="3" type="ORF">DN730_01035</name>
</gene>
<comment type="similarity">
    <text evidence="1">Belongs to the amidase family.</text>
</comment>
<dbReference type="RefSeq" id="WP_115466256.1">
    <property type="nucleotide sequence ID" value="NZ_QKRA01000001.1"/>
</dbReference>
<dbReference type="AlphaFoldDB" id="A0A370UCZ6"/>
<reference evidence="3 4" key="1">
    <citation type="submission" date="2018-06" db="EMBL/GenBank/DDBJ databases">
        <title>Marinomonas sp. YLB-05 draft genome sequence.</title>
        <authorList>
            <person name="Yu L."/>
            <person name="Tang X."/>
        </authorList>
    </citation>
    <scope>NUCLEOTIDE SEQUENCE [LARGE SCALE GENOMIC DNA]</scope>
    <source>
        <strain evidence="3 4">YLB-05</strain>
    </source>
</reference>
<dbReference type="InterPro" id="IPR023631">
    <property type="entry name" value="Amidase_dom"/>
</dbReference>
<evidence type="ECO:0000256" key="1">
    <source>
        <dbReference type="ARBA" id="ARBA00009199"/>
    </source>
</evidence>
<proteinExistence type="inferred from homology"/>
<sequence>MSKSIHSLMNQCDAIDLANHIKQGDISAAEVLKASIERLEAVNPELNAVAERLYDTAAQAPTTDGPFEGVPTLIKDMFSPVKEARTTNGSHALGEARPGLDDAVVSRLRASGCRFIGTTTAPEFGISYTTESARFGATRNPWNTDHSAGGSSGGAAALVAARVLPFAHGNDGGGSIRVPSSCCGVFGLKPSRGLVPSGPLVGEGWGGMTTTHAITLSVRDSAALLDVVAGSDLGAPYAAPIAMQGYQSSLATPVRKLRIAVVEDAGPFALSNDAKANVLHTAKLCESLGHDIEMVKFPIVLMPFFDAVYNIIAPNTKSYLSMLGDMRGAPVNDEELEATVRILLREKGDISAVQYTQAIEHIHRMGREMAQFLTEYDVLLTSTLAHQPPQIGDIHVTDDSLSLDDFTQLSHGYSPYTAVFNATGQPAMSVPLYWTAKGLPMGAHFVGRFGDEVTLLQLAAQLEAAHPWKSRIPSVNACL</sequence>
<dbReference type="InterPro" id="IPR020556">
    <property type="entry name" value="Amidase_CS"/>
</dbReference>
<dbReference type="InterPro" id="IPR036928">
    <property type="entry name" value="AS_sf"/>
</dbReference>
<dbReference type="GO" id="GO:0003824">
    <property type="term" value="F:catalytic activity"/>
    <property type="evidence" value="ECO:0007669"/>
    <property type="project" value="InterPro"/>
</dbReference>
<dbReference type="Gene3D" id="3.90.1300.10">
    <property type="entry name" value="Amidase signature (AS) domain"/>
    <property type="match status" value="1"/>
</dbReference>
<organism evidence="3 4">
    <name type="scientific">Marinomonas piezotolerans</name>
    <dbReference type="NCBI Taxonomy" id="2213058"/>
    <lineage>
        <taxon>Bacteria</taxon>
        <taxon>Pseudomonadati</taxon>
        <taxon>Pseudomonadota</taxon>
        <taxon>Gammaproteobacteria</taxon>
        <taxon>Oceanospirillales</taxon>
        <taxon>Oceanospirillaceae</taxon>
        <taxon>Marinomonas</taxon>
    </lineage>
</organism>
<evidence type="ECO:0000259" key="2">
    <source>
        <dbReference type="Pfam" id="PF01425"/>
    </source>
</evidence>
<accession>A0A370UCZ6</accession>
<dbReference type="PROSITE" id="PS00571">
    <property type="entry name" value="AMIDASES"/>
    <property type="match status" value="1"/>
</dbReference>
<keyword evidence="4" id="KW-1185">Reference proteome</keyword>
<dbReference type="PANTHER" id="PTHR11895:SF7">
    <property type="entry name" value="GLUTAMYL-TRNA(GLN) AMIDOTRANSFERASE SUBUNIT A, MITOCHONDRIAL"/>
    <property type="match status" value="1"/>
</dbReference>
<evidence type="ECO:0000313" key="4">
    <source>
        <dbReference type="Proteomes" id="UP000254326"/>
    </source>
</evidence>
<feature type="domain" description="Amidase" evidence="2">
    <location>
        <begin position="30"/>
        <end position="456"/>
    </location>
</feature>
<dbReference type="SUPFAM" id="SSF75304">
    <property type="entry name" value="Amidase signature (AS) enzymes"/>
    <property type="match status" value="1"/>
</dbReference>
<comment type="caution">
    <text evidence="3">The sequence shown here is derived from an EMBL/GenBank/DDBJ whole genome shotgun (WGS) entry which is preliminary data.</text>
</comment>
<dbReference type="OrthoDB" id="8872210at2"/>